<dbReference type="Gene3D" id="3.40.50.300">
    <property type="entry name" value="P-loop containing nucleotide triphosphate hydrolases"/>
    <property type="match status" value="1"/>
</dbReference>
<dbReference type="Proteomes" id="UP000504637">
    <property type="component" value="Unplaced"/>
</dbReference>
<dbReference type="Gene3D" id="3.40.50.1000">
    <property type="entry name" value="HAD superfamily/HAD-like"/>
    <property type="match status" value="1"/>
</dbReference>
<name>A0A6J3LYE0_9PEZI</name>
<keyword evidence="2" id="KW-1185">Reference proteome</keyword>
<proteinExistence type="predicted"/>
<evidence type="ECO:0000313" key="2">
    <source>
        <dbReference type="Proteomes" id="UP000504637"/>
    </source>
</evidence>
<reference evidence="3" key="3">
    <citation type="submission" date="2025-08" db="UniProtKB">
        <authorList>
            <consortium name="RefSeq"/>
        </authorList>
    </citation>
    <scope>IDENTIFICATION</scope>
    <source>
        <strain evidence="3">CBS 342.82</strain>
    </source>
</reference>
<reference evidence="3" key="2">
    <citation type="submission" date="2020-04" db="EMBL/GenBank/DDBJ databases">
        <authorList>
            <consortium name="NCBI Genome Project"/>
        </authorList>
    </citation>
    <scope>NUCLEOTIDE SEQUENCE</scope>
    <source>
        <strain evidence="3">CBS 342.82</strain>
    </source>
</reference>
<accession>A0A6J3LYE0</accession>
<dbReference type="InterPro" id="IPR006551">
    <property type="entry name" value="Polynucleotide_phosphatase"/>
</dbReference>
<dbReference type="GeneID" id="54365715"/>
<dbReference type="SUPFAM" id="SSF56784">
    <property type="entry name" value="HAD-like"/>
    <property type="match status" value="1"/>
</dbReference>
<evidence type="ECO:0000256" key="1">
    <source>
        <dbReference type="SAM" id="MobiDB-lite"/>
    </source>
</evidence>
<dbReference type="NCBIfam" id="TIGR01664">
    <property type="entry name" value="DNA-3'-Pase"/>
    <property type="match status" value="1"/>
</dbReference>
<protein>
    <submittedName>
        <fullName evidence="3">PNK3P-domain-containing protein</fullName>
    </submittedName>
</protein>
<reference evidence="3" key="1">
    <citation type="submission" date="2020-01" db="EMBL/GenBank/DDBJ databases">
        <authorList>
            <consortium name="DOE Joint Genome Institute"/>
            <person name="Haridas S."/>
            <person name="Albert R."/>
            <person name="Binder M."/>
            <person name="Bloem J."/>
            <person name="Labutti K."/>
            <person name="Salamov A."/>
            <person name="Andreopoulos B."/>
            <person name="Baker S.E."/>
            <person name="Barry K."/>
            <person name="Bills G."/>
            <person name="Bluhm B.H."/>
            <person name="Cannon C."/>
            <person name="Castanera R."/>
            <person name="Culley D.E."/>
            <person name="Daum C."/>
            <person name="Ezra D."/>
            <person name="Gonzalez J.B."/>
            <person name="Henrissat B."/>
            <person name="Kuo A."/>
            <person name="Liang C."/>
            <person name="Lipzen A."/>
            <person name="Lutzoni F."/>
            <person name="Magnuson J."/>
            <person name="Mondo S."/>
            <person name="Nolan M."/>
            <person name="Ohm R."/>
            <person name="Pangilinan J."/>
            <person name="Park H.-J."/>
            <person name="Ramirez L."/>
            <person name="Alfaro M."/>
            <person name="Sun H."/>
            <person name="Tritt A."/>
            <person name="Yoshinaga Y."/>
            <person name="Zwiers L.-H."/>
            <person name="Turgeon B.G."/>
            <person name="Goodwin S.B."/>
            <person name="Spatafora J.W."/>
            <person name="Crous P.W."/>
            <person name="Grigoriev I.V."/>
        </authorList>
    </citation>
    <scope>NUCLEOTIDE SEQUENCE</scope>
    <source>
        <strain evidence="3">CBS 342.82</strain>
    </source>
</reference>
<dbReference type="GO" id="GO:0046403">
    <property type="term" value="F:polynucleotide 3'-phosphatase activity"/>
    <property type="evidence" value="ECO:0007669"/>
    <property type="project" value="TreeGrafter"/>
</dbReference>
<dbReference type="NCBIfam" id="TIGR01662">
    <property type="entry name" value="HAD-SF-IIIA"/>
    <property type="match status" value="1"/>
</dbReference>
<dbReference type="RefSeq" id="XP_033457360.1">
    <property type="nucleotide sequence ID" value="XM_033607916.1"/>
</dbReference>
<dbReference type="AlphaFoldDB" id="A0A6J3LYE0"/>
<dbReference type="InterPro" id="IPR027417">
    <property type="entry name" value="P-loop_NTPase"/>
</dbReference>
<dbReference type="PANTHER" id="PTHR12083:SF9">
    <property type="entry name" value="BIFUNCTIONAL POLYNUCLEOTIDE PHOSPHATASE_KINASE"/>
    <property type="match status" value="1"/>
</dbReference>
<organism evidence="3">
    <name type="scientific">Dissoconium aciculare CBS 342.82</name>
    <dbReference type="NCBI Taxonomy" id="1314786"/>
    <lineage>
        <taxon>Eukaryota</taxon>
        <taxon>Fungi</taxon>
        <taxon>Dikarya</taxon>
        <taxon>Ascomycota</taxon>
        <taxon>Pezizomycotina</taxon>
        <taxon>Dothideomycetes</taxon>
        <taxon>Dothideomycetidae</taxon>
        <taxon>Mycosphaerellales</taxon>
        <taxon>Dissoconiaceae</taxon>
        <taxon>Dissoconium</taxon>
    </lineage>
</organism>
<feature type="region of interest" description="Disordered" evidence="1">
    <location>
        <begin position="1"/>
        <end position="25"/>
    </location>
</feature>
<dbReference type="SUPFAM" id="SSF52540">
    <property type="entry name" value="P-loop containing nucleoside triphosphate hydrolases"/>
    <property type="match status" value="1"/>
</dbReference>
<dbReference type="Pfam" id="PF08645">
    <property type="entry name" value="PNK3P"/>
    <property type="match status" value="1"/>
</dbReference>
<dbReference type="OrthoDB" id="19045at2759"/>
<gene>
    <name evidence="3" type="ORF">K489DRAFT_412286</name>
</gene>
<dbReference type="InterPro" id="IPR006549">
    <property type="entry name" value="HAD-SF_hydro_IIIA"/>
</dbReference>
<dbReference type="InterPro" id="IPR013954">
    <property type="entry name" value="PNK3P"/>
</dbReference>
<evidence type="ECO:0000313" key="3">
    <source>
        <dbReference type="RefSeq" id="XP_033457360.1"/>
    </source>
</evidence>
<dbReference type="PANTHER" id="PTHR12083">
    <property type="entry name" value="BIFUNCTIONAL POLYNUCLEOTIDE PHOSPHATASE/KINASE"/>
    <property type="match status" value="1"/>
</dbReference>
<dbReference type="Pfam" id="PF13671">
    <property type="entry name" value="AAA_33"/>
    <property type="match status" value="1"/>
</dbReference>
<dbReference type="GO" id="GO:0006281">
    <property type="term" value="P:DNA repair"/>
    <property type="evidence" value="ECO:0007669"/>
    <property type="project" value="TreeGrafter"/>
</dbReference>
<dbReference type="GO" id="GO:0046404">
    <property type="term" value="F:ATP-dependent polydeoxyribonucleotide 5'-hydroxyl-kinase activity"/>
    <property type="evidence" value="ECO:0007669"/>
    <property type="project" value="TreeGrafter"/>
</dbReference>
<dbReference type="InterPro" id="IPR023214">
    <property type="entry name" value="HAD_sf"/>
</dbReference>
<dbReference type="GO" id="GO:0003690">
    <property type="term" value="F:double-stranded DNA binding"/>
    <property type="evidence" value="ECO:0007669"/>
    <property type="project" value="TreeGrafter"/>
</dbReference>
<sequence>MATLKRSSTTDRDISPPPTKRKVTTATTSKVVANFFKPASQKEPEKSIFTTVNDSLLVAHFGNANTIDRTRPFKIAAFDFDSTLIKTKSGNKFARGADDWTWWHASVPGRLKQLHEDGYAVMVLSNQGGISLKAPDAKSKTIKSDTKSLENFKGRVLAVANVLDFPISVYAATQKDMFRKPRTGMWERALRDYGISDDNALDLDHAGSIFVGDAAGREGNKAAGIAKDFSSSDRDLAANIGITFHTPEEFFLGEAPLPYTRTFQPTDHLTSTAFTPSITAAHPLEIILFCGSPGSGKSTFYQTHLAPLGYTRVNQDLLKTRDRCIRACRDALGHPDPAQRRSVVVDNTNADVATRAVWIDLARTHKIPVRLVLFTAPPKLCEHNDTVRALASDKILNPEDRTLLPKIAFTSFAARYQPPQLSEGLEEIIPVDFVFTGDATQRGIWSRYWIS</sequence>
<dbReference type="InterPro" id="IPR036412">
    <property type="entry name" value="HAD-like_sf"/>
</dbReference>